<dbReference type="InterPro" id="IPR049883">
    <property type="entry name" value="NOTCH1_EGF-like"/>
</dbReference>
<evidence type="ECO:0000256" key="7">
    <source>
        <dbReference type="ARBA" id="ARBA00022737"/>
    </source>
</evidence>
<protein>
    <submittedName>
        <fullName evidence="20">LPA protein</fullName>
    </submittedName>
</protein>
<evidence type="ECO:0000256" key="5">
    <source>
        <dbReference type="ARBA" id="ARBA00022692"/>
    </source>
</evidence>
<feature type="disulfide bond" evidence="13">
    <location>
        <begin position="814"/>
        <end position="823"/>
    </location>
</feature>
<dbReference type="OrthoDB" id="430340at2759"/>
<dbReference type="CDD" id="cd10442">
    <property type="entry name" value="GIY-YIG_PLEs"/>
    <property type="match status" value="1"/>
</dbReference>
<feature type="transmembrane region" description="Helical" evidence="16">
    <location>
        <begin position="833"/>
        <end position="857"/>
    </location>
</feature>
<evidence type="ECO:0000256" key="10">
    <source>
        <dbReference type="ARBA" id="ARBA00023136"/>
    </source>
</evidence>
<evidence type="ECO:0000256" key="13">
    <source>
        <dbReference type="PROSITE-ProRule" id="PRU00076"/>
    </source>
</evidence>
<dbReference type="SMART" id="SM00130">
    <property type="entry name" value="KR"/>
    <property type="match status" value="1"/>
</dbReference>
<name>A0A8J9YKI5_BRALA</name>
<evidence type="ECO:0000256" key="3">
    <source>
        <dbReference type="ARBA" id="ARBA00022536"/>
    </source>
</evidence>
<evidence type="ECO:0000313" key="20">
    <source>
        <dbReference type="EMBL" id="CAH1231058.1"/>
    </source>
</evidence>
<evidence type="ECO:0000256" key="1">
    <source>
        <dbReference type="ARBA" id="ARBA00004479"/>
    </source>
</evidence>
<dbReference type="Pfam" id="PF00008">
    <property type="entry name" value="EGF"/>
    <property type="match status" value="1"/>
</dbReference>
<feature type="region of interest" description="Disordered" evidence="15">
    <location>
        <begin position="867"/>
        <end position="891"/>
    </location>
</feature>
<feature type="disulfide bond" evidence="14">
    <location>
        <begin position="393"/>
        <end position="432"/>
    </location>
</feature>
<evidence type="ECO:0000256" key="14">
    <source>
        <dbReference type="PROSITE-ProRule" id="PRU00121"/>
    </source>
</evidence>
<feature type="disulfide bond" evidence="14">
    <location>
        <begin position="421"/>
        <end position="444"/>
    </location>
</feature>
<dbReference type="SUPFAM" id="SSF57196">
    <property type="entry name" value="EGF/Laminin"/>
    <property type="match status" value="2"/>
</dbReference>
<evidence type="ECO:0000256" key="8">
    <source>
        <dbReference type="ARBA" id="ARBA00022976"/>
    </source>
</evidence>
<dbReference type="SUPFAM" id="SSF56436">
    <property type="entry name" value="C-type lectin-like"/>
    <property type="match status" value="2"/>
</dbReference>
<dbReference type="SUPFAM" id="SSF57440">
    <property type="entry name" value="Kringle-like"/>
    <property type="match status" value="1"/>
</dbReference>
<dbReference type="PANTHER" id="PTHR21301:SF11">
    <property type="entry name" value="GIY-YIG DOMAIN-CONTAINING PROTEIN"/>
    <property type="match status" value="1"/>
</dbReference>
<evidence type="ECO:0000256" key="15">
    <source>
        <dbReference type="SAM" id="MobiDB-lite"/>
    </source>
</evidence>
<feature type="domain" description="Kringle" evidence="19">
    <location>
        <begin position="376"/>
        <end position="449"/>
    </location>
</feature>
<feature type="domain" description="EGF-like" evidence="17">
    <location>
        <begin position="788"/>
        <end position="824"/>
    </location>
</feature>
<reference evidence="20" key="1">
    <citation type="submission" date="2022-01" db="EMBL/GenBank/DDBJ databases">
        <authorList>
            <person name="Braso-Vives M."/>
        </authorList>
    </citation>
    <scope>NUCLEOTIDE SEQUENCE</scope>
</reference>
<dbReference type="AlphaFoldDB" id="A0A8J9YKI5"/>
<dbReference type="GO" id="GO:0005509">
    <property type="term" value="F:calcium ion binding"/>
    <property type="evidence" value="ECO:0007669"/>
    <property type="project" value="InterPro"/>
</dbReference>
<dbReference type="Pfam" id="PF00059">
    <property type="entry name" value="Lectin_C"/>
    <property type="match status" value="2"/>
</dbReference>
<organism evidence="20 21">
    <name type="scientific">Branchiostoma lanceolatum</name>
    <name type="common">Common lancelet</name>
    <name type="synonym">Amphioxus lanceolatum</name>
    <dbReference type="NCBI Taxonomy" id="7740"/>
    <lineage>
        <taxon>Eukaryota</taxon>
        <taxon>Metazoa</taxon>
        <taxon>Chordata</taxon>
        <taxon>Cephalochordata</taxon>
        <taxon>Leptocardii</taxon>
        <taxon>Amphioxiformes</taxon>
        <taxon>Branchiostomatidae</taxon>
        <taxon>Branchiostoma</taxon>
    </lineage>
</organism>
<dbReference type="SMART" id="SM00179">
    <property type="entry name" value="EGF_CA"/>
    <property type="match status" value="3"/>
</dbReference>
<dbReference type="InterPro" id="IPR000152">
    <property type="entry name" value="EGF-type_Asp/Asn_hydroxyl_site"/>
</dbReference>
<comment type="caution">
    <text evidence="13">Lacks conserved residue(s) required for the propagation of feature annotation.</text>
</comment>
<dbReference type="CDD" id="cd00108">
    <property type="entry name" value="KR"/>
    <property type="match status" value="1"/>
</dbReference>
<evidence type="ECO:0000256" key="16">
    <source>
        <dbReference type="SAM" id="Phobius"/>
    </source>
</evidence>
<dbReference type="InterPro" id="IPR001881">
    <property type="entry name" value="EGF-like_Ca-bd_dom"/>
</dbReference>
<gene>
    <name evidence="20" type="primary">LPA</name>
    <name evidence="20" type="ORF">BLAG_LOCUS1203</name>
</gene>
<keyword evidence="11 13" id="KW-1015">Disulfide bond</keyword>
<keyword evidence="9 16" id="KW-1133">Transmembrane helix</keyword>
<dbReference type="CDD" id="cd00037">
    <property type="entry name" value="CLECT"/>
    <property type="match status" value="2"/>
</dbReference>
<feature type="disulfide bond" evidence="13">
    <location>
        <begin position="776"/>
        <end position="785"/>
    </location>
</feature>
<dbReference type="InterPro" id="IPR018378">
    <property type="entry name" value="C-type_lectin_CS"/>
</dbReference>
<keyword evidence="2" id="KW-0217">Developmental protein</keyword>
<dbReference type="InterPro" id="IPR013806">
    <property type="entry name" value="Kringle-like"/>
</dbReference>
<dbReference type="PROSITE" id="PS50026">
    <property type="entry name" value="EGF_3"/>
    <property type="match status" value="2"/>
</dbReference>
<comment type="subcellular location">
    <subcellularLocation>
        <location evidence="1">Membrane</location>
        <topology evidence="1">Single-pass type I membrane protein</topology>
    </subcellularLocation>
</comment>
<dbReference type="GO" id="GO:0016020">
    <property type="term" value="C:membrane"/>
    <property type="evidence" value="ECO:0007669"/>
    <property type="project" value="UniProtKB-SubCell"/>
</dbReference>
<evidence type="ECO:0000256" key="9">
    <source>
        <dbReference type="ARBA" id="ARBA00022989"/>
    </source>
</evidence>
<keyword evidence="5 16" id="KW-0812">Transmembrane</keyword>
<feature type="domain" description="C-type lectin" evidence="18">
    <location>
        <begin position="456"/>
        <end position="569"/>
    </location>
</feature>
<dbReference type="Pfam" id="PF00051">
    <property type="entry name" value="Kringle"/>
    <property type="match status" value="1"/>
</dbReference>
<keyword evidence="21" id="KW-1185">Reference proteome</keyword>
<keyword evidence="3 13" id="KW-0245">EGF-like domain</keyword>
<proteinExistence type="predicted"/>
<dbReference type="PANTHER" id="PTHR21301">
    <property type="entry name" value="REVERSE TRANSCRIPTASE"/>
    <property type="match status" value="1"/>
</dbReference>
<dbReference type="PROSITE" id="PS50041">
    <property type="entry name" value="C_TYPE_LECTIN_2"/>
    <property type="match status" value="2"/>
</dbReference>
<dbReference type="FunFam" id="2.10.25.10:FF:000327">
    <property type="entry name" value="neurogenic locus notch homolog protein 4"/>
    <property type="match status" value="1"/>
</dbReference>
<keyword evidence="10 16" id="KW-0472">Membrane</keyword>
<dbReference type="InterPro" id="IPR000001">
    <property type="entry name" value="Kringle"/>
</dbReference>
<dbReference type="Gene3D" id="2.40.20.10">
    <property type="entry name" value="Plasminogen Kringle 4"/>
    <property type="match status" value="1"/>
</dbReference>
<dbReference type="EMBL" id="OV696686">
    <property type="protein sequence ID" value="CAH1231058.1"/>
    <property type="molecule type" value="Genomic_DNA"/>
</dbReference>
<dbReference type="SMART" id="SM00034">
    <property type="entry name" value="CLECT"/>
    <property type="match status" value="2"/>
</dbReference>
<dbReference type="Gene3D" id="2.10.25.10">
    <property type="entry name" value="Laminin"/>
    <property type="match status" value="2"/>
</dbReference>
<sequence length="891" mass="100307">MVLTTNKWKVPPVSPIVANLFMEHFEEVAISTAPNPPKFWGRFVDDTSVIQRKDKIEEFTTHINNINSAIKFTIERETEGKLPMLDTMIHRRPDGTLYATVYRKPTHTDLYLNFTSHHPLQHKIGVVRTLTDRANVIVTEESDKTLEIEHIHNALSTCGYPDWLFHVSKEKRSKRTPSNQTRVMRRGTVSIPYIKGISETLMRLYRSKGIQCQFKPINTIRRNLVAPKDKIKKLERSGTVYHIPCADCPATYVGDSERPLSARLQEHKRPSNVSSPVVQHVAKQKHKINWDNVKVLDQDSDWFSRGVREAIQIRRQRTSCRKQRQHFGTESSGKTLIRGTMSLRVCTVLVGFIFFLTANQVNGAFHPADCYYTITNGGDYRGNLSVTEGGLTCQPWNTQSPHRHPYTHAAFPQSGLEQNFCRNPDGKNRPWCYTTDPSVRFEYCNVSHCEFQFHQYNGYFYKYVTDPKLTFEDANDYCQAEGGFLTSAHSAEENDFIWTVAEPNGGWIGMTVTNTRVFTWEDSTPVDYKQFHPGEPRYALGVSCIALWRNKGGNWDDISCFSVTNFVCKKLFDKCLSGIVSCPAGFFCDNAPGEFSCYCDFGTYRDGEVCKDFHACPQGWARLEGSCFREFTGARYSYADARGHCARQGARLAAVTNSSTYRFVANYTHTAEDVWIGLQYEPGHGAFQASNGVAMATDPGWGLWDLDLWNETSGCGYLVHGNENNATIHTFNVSNCDVERHYICEISLTQTDDCSPDPCVHAVSCEDQWAGFICHCQPGWVGERCDIDVDECLSSPCENNASCNNNLGSYECDCPVGYTGRFCSDATRGTPGWVIALAVILPLIVLAALACIIIAALKRKKRRKGVSPAVSRRASGEKKNNANGMPMVGTK</sequence>
<dbReference type="PROSITE" id="PS00010">
    <property type="entry name" value="ASX_HYDROXYL"/>
    <property type="match status" value="2"/>
</dbReference>
<evidence type="ECO:0000256" key="12">
    <source>
        <dbReference type="ARBA" id="ARBA00023180"/>
    </source>
</evidence>
<dbReference type="SMART" id="SM00181">
    <property type="entry name" value="EGF"/>
    <property type="match status" value="3"/>
</dbReference>
<evidence type="ECO:0000256" key="11">
    <source>
        <dbReference type="ARBA" id="ARBA00023157"/>
    </source>
</evidence>
<dbReference type="InterPro" id="IPR016186">
    <property type="entry name" value="C-type_lectin-like/link_sf"/>
</dbReference>
<dbReference type="PRINTS" id="PR00018">
    <property type="entry name" value="KRINGLE"/>
</dbReference>
<dbReference type="InterPro" id="IPR001304">
    <property type="entry name" value="C-type_lectin-like"/>
</dbReference>
<dbReference type="PROSITE" id="PS50070">
    <property type="entry name" value="KRINGLE_2"/>
    <property type="match status" value="1"/>
</dbReference>
<dbReference type="Pfam" id="PF07645">
    <property type="entry name" value="EGF_CA"/>
    <property type="match status" value="1"/>
</dbReference>
<feature type="domain" description="C-type lectin" evidence="18">
    <location>
        <begin position="623"/>
        <end position="745"/>
    </location>
</feature>
<dbReference type="CDD" id="cd00054">
    <property type="entry name" value="EGF_CA"/>
    <property type="match status" value="2"/>
</dbReference>
<keyword evidence="6" id="KW-0732">Signal</keyword>
<feature type="domain" description="EGF-like" evidence="17">
    <location>
        <begin position="750"/>
        <end position="786"/>
    </location>
</feature>
<dbReference type="PROSITE" id="PS00615">
    <property type="entry name" value="C_TYPE_LECTIN_1"/>
    <property type="match status" value="1"/>
</dbReference>
<keyword evidence="7" id="KW-0677">Repeat</keyword>
<dbReference type="InterPro" id="IPR016187">
    <property type="entry name" value="CTDL_fold"/>
</dbReference>
<dbReference type="InterPro" id="IPR000742">
    <property type="entry name" value="EGF"/>
</dbReference>
<dbReference type="PROSITE" id="PS01187">
    <property type="entry name" value="EGF_CA"/>
    <property type="match status" value="1"/>
</dbReference>
<keyword evidence="4 14" id="KW-0420">Kringle</keyword>
<dbReference type="Pfam" id="PF26215">
    <property type="entry name" value="HTH_animal"/>
    <property type="match status" value="1"/>
</dbReference>
<evidence type="ECO:0000259" key="17">
    <source>
        <dbReference type="PROSITE" id="PS50026"/>
    </source>
</evidence>
<dbReference type="PROSITE" id="PS00022">
    <property type="entry name" value="EGF_1"/>
    <property type="match status" value="2"/>
</dbReference>
<dbReference type="Proteomes" id="UP000838412">
    <property type="component" value="Chromosome 1"/>
</dbReference>
<keyword evidence="12" id="KW-0325">Glycoprotein</keyword>
<dbReference type="InterPro" id="IPR058912">
    <property type="entry name" value="HTH_animal"/>
</dbReference>
<keyword evidence="8" id="KW-0914">Notch signaling pathway</keyword>
<evidence type="ECO:0000259" key="18">
    <source>
        <dbReference type="PROSITE" id="PS50041"/>
    </source>
</evidence>
<dbReference type="InterPro" id="IPR038178">
    <property type="entry name" value="Kringle_sf"/>
</dbReference>
<dbReference type="Gene3D" id="3.10.100.10">
    <property type="entry name" value="Mannose-Binding Protein A, subunit A"/>
    <property type="match status" value="2"/>
</dbReference>
<dbReference type="PROSITE" id="PS00021">
    <property type="entry name" value="KRINGLE_1"/>
    <property type="match status" value="1"/>
</dbReference>
<dbReference type="PROSITE" id="PS01186">
    <property type="entry name" value="EGF_2"/>
    <property type="match status" value="2"/>
</dbReference>
<dbReference type="InterPro" id="IPR018056">
    <property type="entry name" value="Kringle_CS"/>
</dbReference>
<accession>A0A8J9YKI5</accession>
<evidence type="ECO:0000313" key="21">
    <source>
        <dbReference type="Proteomes" id="UP000838412"/>
    </source>
</evidence>
<dbReference type="InterPro" id="IPR018097">
    <property type="entry name" value="EGF_Ca-bd_CS"/>
</dbReference>
<evidence type="ECO:0000256" key="4">
    <source>
        <dbReference type="ARBA" id="ARBA00022572"/>
    </source>
</evidence>
<evidence type="ECO:0000256" key="2">
    <source>
        <dbReference type="ARBA" id="ARBA00022473"/>
    </source>
</evidence>
<dbReference type="GO" id="GO:0007219">
    <property type="term" value="P:Notch signaling pathway"/>
    <property type="evidence" value="ECO:0007669"/>
    <property type="project" value="UniProtKB-KW"/>
</dbReference>
<evidence type="ECO:0000259" key="19">
    <source>
        <dbReference type="PROSITE" id="PS50070"/>
    </source>
</evidence>
<evidence type="ECO:0000256" key="6">
    <source>
        <dbReference type="ARBA" id="ARBA00022729"/>
    </source>
</evidence>
<dbReference type="FunFam" id="2.10.25.10:FF:000146">
    <property type="entry name" value="Putative neurogenic locus notch"/>
    <property type="match status" value="1"/>
</dbReference>